<organism evidence="1">
    <name type="scientific">hydrothermal vent metagenome</name>
    <dbReference type="NCBI Taxonomy" id="652676"/>
    <lineage>
        <taxon>unclassified sequences</taxon>
        <taxon>metagenomes</taxon>
        <taxon>ecological metagenomes</taxon>
    </lineage>
</organism>
<evidence type="ECO:0000313" key="1">
    <source>
        <dbReference type="EMBL" id="SFV90673.1"/>
    </source>
</evidence>
<reference evidence="1" key="1">
    <citation type="submission" date="2016-10" db="EMBL/GenBank/DDBJ databases">
        <authorList>
            <person name="de Groot N.N."/>
        </authorList>
    </citation>
    <scope>NUCLEOTIDE SEQUENCE</scope>
</reference>
<name>A0A1W1E9M9_9ZZZZ</name>
<proteinExistence type="predicted"/>
<dbReference type="EMBL" id="FPIB01000020">
    <property type="protein sequence ID" value="SFV90673.1"/>
    <property type="molecule type" value="Genomic_DNA"/>
</dbReference>
<gene>
    <name evidence="1" type="ORF">MNB_SV-4-1389</name>
</gene>
<dbReference type="AlphaFoldDB" id="A0A1W1E9M9"/>
<protein>
    <submittedName>
        <fullName evidence="1">Uncharacterized protein</fullName>
    </submittedName>
</protein>
<sequence length="101" mass="11419">MDRCKEIVANVRMEECYEGMSLVFEGSRDDLRAEINAAIEKACSQTGLKPLVFDNKKTDKVGHEAFYIEFTDEAQRESGAFFECVLKELGIDKCENDVIEG</sequence>
<accession>A0A1W1E9M9</accession>